<keyword evidence="3 6" id="KW-0521">NADP</keyword>
<feature type="binding site" evidence="6">
    <location>
        <position position="197"/>
    </location>
    <ligand>
        <name>substrate</name>
    </ligand>
</feature>
<dbReference type="Gene3D" id="3.30.360.10">
    <property type="entry name" value="Dihydrodipicolinate Reductase, domain 2"/>
    <property type="match status" value="1"/>
</dbReference>
<dbReference type="PRINTS" id="PR00079">
    <property type="entry name" value="G6PDHDRGNASE"/>
</dbReference>
<dbReference type="EC" id="1.1.1.49" evidence="6"/>
<dbReference type="GO" id="GO:0005829">
    <property type="term" value="C:cytosol"/>
    <property type="evidence" value="ECO:0007669"/>
    <property type="project" value="TreeGrafter"/>
</dbReference>
<dbReference type="UniPathway" id="UPA00115">
    <property type="reaction ID" value="UER00408"/>
</dbReference>
<feature type="binding site" evidence="6">
    <location>
        <position position="303"/>
    </location>
    <ligand>
        <name>substrate</name>
    </ligand>
</feature>
<evidence type="ECO:0000256" key="4">
    <source>
        <dbReference type="ARBA" id="ARBA00023002"/>
    </source>
</evidence>
<feature type="binding site" evidence="6">
    <location>
        <position position="308"/>
    </location>
    <ligand>
        <name>substrate</name>
    </ligand>
</feature>
<sequence>MNKSFSLFILGGTGDLAKKKLFPSLSRLYSKGYLNGLYKVYSLARSKREDWEKIVCQLDRGLGKLCNFIPFDAKDWNSYLELGKVISELKGQELIFFLSLSPYLFEDTVRNLGRLLRDFTNPRKIVVEKPFGFDLASAKRLNDILYRYFIEDEIYRIDHFLGKDTIQNIFSLRFSNTIFEGIWNKNFIDHVQIVALEKVGVEGRGEFYDKVGAIRDMLQNHMLQMLAFTAMEPPALMEERFIRDEKVKVLRNTEIHRLIRGRYEGYTLEVGKEDSKTETFACAKVWVENFRWQGVPFYLMTGKALKEKLTQIVIVFKEIPQSLTKLLDCKPQQNKIIFQMAPESKLIIAFDLRPPTGKLLSCPVESLMEYKFPTEFEEAYEVLLLDIVEGDRSLFIRGDEIEALWGIVQPYLNLKEDPFIYPKGIKVPQPAVEFLKGEGKEWVL</sequence>
<protein>
    <recommendedName>
        <fullName evidence="6">Glucose-6-phosphate 1-dehydrogenase</fullName>
        <shortName evidence="6">G6PD</shortName>
        <ecNumber evidence="6">1.1.1.49</ecNumber>
    </recommendedName>
</protein>
<dbReference type="PIRSF" id="PIRSF000110">
    <property type="entry name" value="G6PD"/>
    <property type="match status" value="1"/>
</dbReference>
<keyword evidence="5 6" id="KW-0119">Carbohydrate metabolism</keyword>
<dbReference type="InterPro" id="IPR036291">
    <property type="entry name" value="NAD(P)-bd_dom_sf"/>
</dbReference>
<comment type="function">
    <text evidence="6">Catalyzes the oxidation of glucose 6-phosphate to 6-phosphogluconolactone.</text>
</comment>
<dbReference type="EMBL" id="DSFP01000035">
    <property type="protein sequence ID" value="HEW45908.1"/>
    <property type="molecule type" value="Genomic_DNA"/>
</dbReference>
<dbReference type="InterPro" id="IPR022674">
    <property type="entry name" value="G6P_DH_NAD-bd"/>
</dbReference>
<evidence type="ECO:0000259" key="8">
    <source>
        <dbReference type="Pfam" id="PF02781"/>
    </source>
</evidence>
<dbReference type="GO" id="GO:0006006">
    <property type="term" value="P:glucose metabolic process"/>
    <property type="evidence" value="ECO:0007669"/>
    <property type="project" value="UniProtKB-KW"/>
</dbReference>
<accession>A0A7C2VE86</accession>
<comment type="similarity">
    <text evidence="6">Belongs to the glucose-6-phosphate dehydrogenase family.</text>
</comment>
<comment type="pathway">
    <text evidence="1 6">Carbohydrate degradation; pentose phosphate pathway; D-ribulose 5-phosphate from D-glucose 6-phosphate (oxidative stage): step 1/3.</text>
</comment>
<evidence type="ECO:0000256" key="6">
    <source>
        <dbReference type="HAMAP-Rule" id="MF_00966"/>
    </source>
</evidence>
<dbReference type="InterPro" id="IPR022675">
    <property type="entry name" value="G6P_DH_C"/>
</dbReference>
<dbReference type="Gene3D" id="3.40.50.720">
    <property type="entry name" value="NAD(P)-binding Rossmann-like Domain"/>
    <property type="match status" value="1"/>
</dbReference>
<gene>
    <name evidence="6" type="primary">zwf</name>
    <name evidence="9" type="ORF">ENO47_04455</name>
</gene>
<feature type="binding site" evidence="6">
    <location>
        <position position="129"/>
    </location>
    <ligand>
        <name>NADP(+)</name>
        <dbReference type="ChEBI" id="CHEBI:58349"/>
    </ligand>
</feature>
<dbReference type="PANTHER" id="PTHR23429:SF0">
    <property type="entry name" value="GLUCOSE-6-PHOSPHATE 1-DEHYDROGENASE"/>
    <property type="match status" value="1"/>
</dbReference>
<proteinExistence type="inferred from homology"/>
<evidence type="ECO:0000256" key="2">
    <source>
        <dbReference type="ARBA" id="ARBA00022526"/>
    </source>
</evidence>
<dbReference type="AlphaFoldDB" id="A0A7C2VE86"/>
<comment type="caution">
    <text evidence="6">Lacks conserved residue(s) required for the propagation of feature annotation.</text>
</comment>
<feature type="active site" description="Proton acceptor" evidence="6">
    <location>
        <position position="221"/>
    </location>
</feature>
<dbReference type="GO" id="GO:0050661">
    <property type="term" value="F:NADP binding"/>
    <property type="evidence" value="ECO:0007669"/>
    <property type="project" value="UniProtKB-UniRule"/>
</dbReference>
<feature type="binding site" evidence="6">
    <location>
        <begin position="11"/>
        <end position="18"/>
    </location>
    <ligand>
        <name>NADP(+)</name>
        <dbReference type="ChEBI" id="CHEBI:58349"/>
    </ligand>
</feature>
<dbReference type="Pfam" id="PF02781">
    <property type="entry name" value="G6PD_C"/>
    <property type="match status" value="1"/>
</dbReference>
<dbReference type="HAMAP" id="MF_00966">
    <property type="entry name" value="G6PD"/>
    <property type="match status" value="1"/>
</dbReference>
<feature type="binding site" evidence="6">
    <location>
        <position position="45"/>
    </location>
    <ligand>
        <name>NADP(+)</name>
        <dbReference type="ChEBI" id="CHEBI:58349"/>
    </ligand>
</feature>
<feature type="binding site" evidence="6">
    <location>
        <position position="216"/>
    </location>
    <ligand>
        <name>substrate</name>
    </ligand>
</feature>
<evidence type="ECO:0000313" key="9">
    <source>
        <dbReference type="EMBL" id="HEW45908.1"/>
    </source>
</evidence>
<feature type="binding site" evidence="6">
    <location>
        <position position="163"/>
    </location>
    <ligand>
        <name>substrate</name>
    </ligand>
</feature>
<evidence type="ECO:0000256" key="1">
    <source>
        <dbReference type="ARBA" id="ARBA00004937"/>
    </source>
</evidence>
<dbReference type="InterPro" id="IPR001282">
    <property type="entry name" value="G6P_DH"/>
</dbReference>
<comment type="catalytic activity">
    <reaction evidence="6">
        <text>D-glucose 6-phosphate + NADP(+) = 6-phospho-D-glucono-1,5-lactone + NADPH + H(+)</text>
        <dbReference type="Rhea" id="RHEA:15841"/>
        <dbReference type="ChEBI" id="CHEBI:15378"/>
        <dbReference type="ChEBI" id="CHEBI:57783"/>
        <dbReference type="ChEBI" id="CHEBI:57955"/>
        <dbReference type="ChEBI" id="CHEBI:58349"/>
        <dbReference type="ChEBI" id="CHEBI:61548"/>
        <dbReference type="EC" id="1.1.1.49"/>
    </reaction>
</comment>
<dbReference type="GO" id="GO:0009051">
    <property type="term" value="P:pentose-phosphate shunt, oxidative branch"/>
    <property type="evidence" value="ECO:0007669"/>
    <property type="project" value="TreeGrafter"/>
</dbReference>
<feature type="domain" description="Glucose-6-phosphate dehydrogenase C-terminal" evidence="8">
    <location>
        <begin position="171"/>
        <end position="442"/>
    </location>
</feature>
<name>A0A7C2VE86_9AQUI</name>
<keyword evidence="4 6" id="KW-0560">Oxidoreductase</keyword>
<comment type="caution">
    <text evidence="9">The sequence shown here is derived from an EMBL/GenBank/DDBJ whole genome shotgun (WGS) entry which is preliminary data.</text>
</comment>
<dbReference type="Pfam" id="PF00479">
    <property type="entry name" value="G6PD_N"/>
    <property type="match status" value="1"/>
</dbReference>
<dbReference type="PANTHER" id="PTHR23429">
    <property type="entry name" value="GLUCOSE-6-PHOSPHATE 1-DEHYDROGENASE G6PD"/>
    <property type="match status" value="1"/>
</dbReference>
<dbReference type="SUPFAM" id="SSF51735">
    <property type="entry name" value="NAD(P)-binding Rossmann-fold domains"/>
    <property type="match status" value="1"/>
</dbReference>
<feature type="domain" description="Glucose-6-phosphate dehydrogenase NAD-binding" evidence="7">
    <location>
        <begin position="9"/>
        <end position="168"/>
    </location>
</feature>
<keyword evidence="2 6" id="KW-0313">Glucose metabolism</keyword>
<evidence type="ECO:0000259" key="7">
    <source>
        <dbReference type="Pfam" id="PF00479"/>
    </source>
</evidence>
<dbReference type="GO" id="GO:0004345">
    <property type="term" value="F:glucose-6-phosphate dehydrogenase activity"/>
    <property type="evidence" value="ECO:0007669"/>
    <property type="project" value="UniProtKB-UniRule"/>
</dbReference>
<dbReference type="SUPFAM" id="SSF55347">
    <property type="entry name" value="Glyceraldehyde-3-phosphate dehydrogenase-like, C-terminal domain"/>
    <property type="match status" value="1"/>
</dbReference>
<reference evidence="9" key="1">
    <citation type="journal article" date="2020" name="mSystems">
        <title>Genome- and Community-Level Interaction Insights into Carbon Utilization and Element Cycling Functions of Hydrothermarchaeota in Hydrothermal Sediment.</title>
        <authorList>
            <person name="Zhou Z."/>
            <person name="Liu Y."/>
            <person name="Xu W."/>
            <person name="Pan J."/>
            <person name="Luo Z.H."/>
            <person name="Li M."/>
        </authorList>
    </citation>
    <scope>NUCLEOTIDE SEQUENCE [LARGE SCALE GENOMIC DNA]</scope>
    <source>
        <strain evidence="9">SpSt-132</strain>
    </source>
</reference>
<feature type="binding site" evidence="6">
    <location>
        <position position="159"/>
    </location>
    <ligand>
        <name>substrate</name>
    </ligand>
</feature>
<evidence type="ECO:0000256" key="5">
    <source>
        <dbReference type="ARBA" id="ARBA00023277"/>
    </source>
</evidence>
<organism evidence="9">
    <name type="scientific">Hydrogenobacter sp</name>
    <dbReference type="NCBI Taxonomy" id="2152829"/>
    <lineage>
        <taxon>Bacteria</taxon>
        <taxon>Pseudomonadati</taxon>
        <taxon>Aquificota</taxon>
        <taxon>Aquificia</taxon>
        <taxon>Aquificales</taxon>
        <taxon>Aquificaceae</taxon>
        <taxon>Hydrogenobacter</taxon>
    </lineage>
</organism>
<evidence type="ECO:0000256" key="3">
    <source>
        <dbReference type="ARBA" id="ARBA00022857"/>
    </source>
</evidence>